<feature type="binding site" evidence="6 7">
    <location>
        <position position="122"/>
    </location>
    <ligand>
        <name>S-adenosyl-L-methionine</name>
        <dbReference type="ChEBI" id="CHEBI:59789"/>
    </ligand>
</feature>
<evidence type="ECO:0000256" key="3">
    <source>
        <dbReference type="ARBA" id="ARBA00022679"/>
    </source>
</evidence>
<keyword evidence="1 6" id="KW-0963">Cytoplasm</keyword>
<feature type="domain" description="tRNA/rRNA methyltransferase SpoU type" evidence="8">
    <location>
        <begin position="2"/>
        <end position="141"/>
    </location>
</feature>
<comment type="catalytic activity">
    <reaction evidence="6">
        <text>5-carboxymethylaminomethyluridine(34) in tRNA(Leu) + S-adenosyl-L-methionine = 5-carboxymethylaminomethyl-2'-O-methyluridine(34) in tRNA(Leu) + S-adenosyl-L-homocysteine + H(+)</text>
        <dbReference type="Rhea" id="RHEA:43088"/>
        <dbReference type="Rhea" id="RHEA-COMP:10333"/>
        <dbReference type="Rhea" id="RHEA-COMP:10334"/>
        <dbReference type="ChEBI" id="CHEBI:15378"/>
        <dbReference type="ChEBI" id="CHEBI:57856"/>
        <dbReference type="ChEBI" id="CHEBI:59789"/>
        <dbReference type="ChEBI" id="CHEBI:74508"/>
        <dbReference type="ChEBI" id="CHEBI:74511"/>
        <dbReference type="EC" id="2.1.1.207"/>
    </reaction>
</comment>
<feature type="binding site" evidence="6 7">
    <location>
        <position position="130"/>
    </location>
    <ligand>
        <name>S-adenosyl-L-methionine</name>
        <dbReference type="ChEBI" id="CHEBI:59789"/>
    </ligand>
</feature>
<dbReference type="CDD" id="cd18094">
    <property type="entry name" value="SpoU-like_TrmL"/>
    <property type="match status" value="1"/>
</dbReference>
<dbReference type="GO" id="GO:0003723">
    <property type="term" value="F:RNA binding"/>
    <property type="evidence" value="ECO:0007669"/>
    <property type="project" value="InterPro"/>
</dbReference>
<dbReference type="Pfam" id="PF00588">
    <property type="entry name" value="SpoU_methylase"/>
    <property type="match status" value="1"/>
</dbReference>
<accession>A0AAW5R002</accession>
<dbReference type="GO" id="GO:0002130">
    <property type="term" value="P:wobble position ribose methylation"/>
    <property type="evidence" value="ECO:0007669"/>
    <property type="project" value="TreeGrafter"/>
</dbReference>
<evidence type="ECO:0000256" key="4">
    <source>
        <dbReference type="ARBA" id="ARBA00022691"/>
    </source>
</evidence>
<evidence type="ECO:0000313" key="10">
    <source>
        <dbReference type="Proteomes" id="UP001320898"/>
    </source>
</evidence>
<comment type="catalytic activity">
    <reaction evidence="6">
        <text>cytidine(34) in tRNA + S-adenosyl-L-methionine = 2'-O-methylcytidine(34) in tRNA + S-adenosyl-L-homocysteine + H(+)</text>
        <dbReference type="Rhea" id="RHEA:43084"/>
        <dbReference type="Rhea" id="RHEA-COMP:10331"/>
        <dbReference type="Rhea" id="RHEA-COMP:10332"/>
        <dbReference type="ChEBI" id="CHEBI:15378"/>
        <dbReference type="ChEBI" id="CHEBI:57856"/>
        <dbReference type="ChEBI" id="CHEBI:59789"/>
        <dbReference type="ChEBI" id="CHEBI:74495"/>
        <dbReference type="ChEBI" id="CHEBI:82748"/>
        <dbReference type="EC" id="2.1.1.207"/>
    </reaction>
</comment>
<dbReference type="GO" id="GO:0008757">
    <property type="term" value="F:S-adenosylmethionine-dependent methyltransferase activity"/>
    <property type="evidence" value="ECO:0007669"/>
    <property type="project" value="UniProtKB-UniRule"/>
</dbReference>
<evidence type="ECO:0000313" key="9">
    <source>
        <dbReference type="EMBL" id="MCT8971929.1"/>
    </source>
</evidence>
<keyword evidence="2 6" id="KW-0489">Methyltransferase</keyword>
<protein>
    <recommendedName>
        <fullName evidence="6">tRNA (cytidine(34)-2'-O)-methyltransferase</fullName>
        <ecNumber evidence="6">2.1.1.207</ecNumber>
    </recommendedName>
    <alternativeName>
        <fullName evidence="6">tRNA (cytidine/uridine-2'-O-)-methyltransferase TrmL</fullName>
    </alternativeName>
</protein>
<evidence type="ECO:0000256" key="6">
    <source>
        <dbReference type="HAMAP-Rule" id="MF_01885"/>
    </source>
</evidence>
<evidence type="ECO:0000259" key="8">
    <source>
        <dbReference type="Pfam" id="PF00588"/>
    </source>
</evidence>
<dbReference type="PANTHER" id="PTHR42971:SF1">
    <property type="entry name" value="TRNA (CYTIDINE(34)-2'-O)-METHYLTRANSFERASE"/>
    <property type="match status" value="1"/>
</dbReference>
<dbReference type="GO" id="GO:0008175">
    <property type="term" value="F:tRNA methyltransferase activity"/>
    <property type="evidence" value="ECO:0007669"/>
    <property type="project" value="UniProtKB-UniRule"/>
</dbReference>
<reference evidence="9 10" key="1">
    <citation type="submission" date="2022-04" db="EMBL/GenBank/DDBJ databases">
        <authorList>
            <person name="Ye Y.-Q."/>
            <person name="Du Z.-J."/>
        </authorList>
    </citation>
    <scope>NUCLEOTIDE SEQUENCE [LARGE SCALE GENOMIC DNA]</scope>
    <source>
        <strain evidence="9 10">A6E488</strain>
    </source>
</reference>
<dbReference type="RefSeq" id="WP_261615492.1">
    <property type="nucleotide sequence ID" value="NZ_JALIDZ010000003.1"/>
</dbReference>
<dbReference type="Proteomes" id="UP001320898">
    <property type="component" value="Unassembled WGS sequence"/>
</dbReference>
<dbReference type="AlphaFoldDB" id="A0AAW5R002"/>
<feature type="binding site" evidence="6 7">
    <location>
        <position position="102"/>
    </location>
    <ligand>
        <name>S-adenosyl-L-methionine</name>
        <dbReference type="ChEBI" id="CHEBI:59789"/>
    </ligand>
</feature>
<dbReference type="PIRSF" id="PIRSF029256">
    <property type="entry name" value="SpoU_TrmH_prd"/>
    <property type="match status" value="1"/>
</dbReference>
<comment type="caution">
    <text evidence="9">The sequence shown here is derived from an EMBL/GenBank/DDBJ whole genome shotgun (WGS) entry which is preliminary data.</text>
</comment>
<gene>
    <name evidence="6" type="primary">trmL</name>
    <name evidence="9" type="ORF">MUB46_08700</name>
</gene>
<comment type="caution">
    <text evidence="6">Lacks conserved residue(s) required for the propagation of feature annotation.</text>
</comment>
<dbReference type="EMBL" id="JALIDZ010000003">
    <property type="protein sequence ID" value="MCT8971929.1"/>
    <property type="molecule type" value="Genomic_DNA"/>
</dbReference>
<comment type="subcellular location">
    <subcellularLocation>
        <location evidence="6">Cytoplasm</location>
    </subcellularLocation>
</comment>
<proteinExistence type="inferred from homology"/>
<organism evidence="9 10">
    <name type="scientific">Microbaculum marinisediminis</name>
    <dbReference type="NCBI Taxonomy" id="2931392"/>
    <lineage>
        <taxon>Bacteria</taxon>
        <taxon>Pseudomonadati</taxon>
        <taxon>Pseudomonadota</taxon>
        <taxon>Alphaproteobacteria</taxon>
        <taxon>Hyphomicrobiales</taxon>
        <taxon>Tepidamorphaceae</taxon>
        <taxon>Microbaculum</taxon>
    </lineage>
</organism>
<dbReference type="GO" id="GO:0005737">
    <property type="term" value="C:cytoplasm"/>
    <property type="evidence" value="ECO:0007669"/>
    <property type="project" value="UniProtKB-SubCell"/>
</dbReference>
<comment type="similarity">
    <text evidence="6">Belongs to the class IV-like SAM-binding methyltransferase superfamily. RNA methyltransferase TrmH family. TrmL subfamily.</text>
</comment>
<dbReference type="InterPro" id="IPR001537">
    <property type="entry name" value="SpoU_MeTrfase"/>
</dbReference>
<dbReference type="InterPro" id="IPR029026">
    <property type="entry name" value="tRNA_m1G_MTases_N"/>
</dbReference>
<dbReference type="InterPro" id="IPR016914">
    <property type="entry name" value="TrmL"/>
</dbReference>
<evidence type="ECO:0000256" key="5">
    <source>
        <dbReference type="ARBA" id="ARBA00022694"/>
    </source>
</evidence>
<keyword evidence="5 6" id="KW-0819">tRNA processing</keyword>
<dbReference type="EC" id="2.1.1.207" evidence="6"/>
<evidence type="ECO:0000256" key="7">
    <source>
        <dbReference type="PIRSR" id="PIRSR029256-1"/>
    </source>
</evidence>
<dbReference type="PANTHER" id="PTHR42971">
    <property type="entry name" value="TRNA (CYTIDINE(34)-2'-O)-METHYLTRANSFERASE"/>
    <property type="match status" value="1"/>
</dbReference>
<keyword evidence="4 6" id="KW-0949">S-adenosyl-L-methionine</keyword>
<evidence type="ECO:0000256" key="1">
    <source>
        <dbReference type="ARBA" id="ARBA00022490"/>
    </source>
</evidence>
<comment type="function">
    <text evidence="6">Methylates the ribose at the nucleotide 34 wobble position in the two leucyl isoacceptors tRNA(Leu)(CmAA) and tRNA(Leu)(cmnm5UmAA). Catalyzes the methyl transfer from S-adenosyl-L-methionine to the 2'-OH of the wobble nucleotide.</text>
</comment>
<comment type="subunit">
    <text evidence="6">Homodimer.</text>
</comment>
<dbReference type="SUPFAM" id="SSF75217">
    <property type="entry name" value="alpha/beta knot"/>
    <property type="match status" value="1"/>
</dbReference>
<sequence length="162" mass="17306">MIRLALYQPDIPQNTGTVLRLGACLGAPVDIIEPAGFPVSDRAFRRAGMDYLDHVALTRHVSFDTFLETLRGDGRRLVLATTRGAVPYTDYAFQRADTVLLGRESQGVPDDVHAAADARVFIPMRPGLRSLNVAVAGAILLSEALRQTGGLPAAGPAQISPT</sequence>
<dbReference type="HAMAP" id="MF_01885">
    <property type="entry name" value="tRNA_methyltr_TrmL"/>
    <property type="match status" value="1"/>
</dbReference>
<keyword evidence="10" id="KW-1185">Reference proteome</keyword>
<evidence type="ECO:0000256" key="2">
    <source>
        <dbReference type="ARBA" id="ARBA00022603"/>
    </source>
</evidence>
<keyword evidence="3 6" id="KW-0808">Transferase</keyword>
<name>A0AAW5R002_9HYPH</name>
<dbReference type="Gene3D" id="3.40.1280.10">
    <property type="match status" value="1"/>
</dbReference>
<dbReference type="InterPro" id="IPR029028">
    <property type="entry name" value="Alpha/beta_knot_MTases"/>
</dbReference>